<evidence type="ECO:0000259" key="5">
    <source>
        <dbReference type="PROSITE" id="PS50983"/>
    </source>
</evidence>
<dbReference type="InterPro" id="IPR051313">
    <property type="entry name" value="Bact_iron-sidero_bind"/>
</dbReference>
<sequence length="361" mass="37989">MPVASQVGVRLGLAYLHVTKGTPLRLAPLLAAAALALSLAACGSSDDDSNDASGASGEGFPVSVKHTFGTTEIESEPQRVVAVAWSNQDTALALGVVPVAMPKVTYGDDDTDGLHPWVKDKIDELGGETPALFDETDGIDAAAVAKAEPDLILAVHSGLTKEEYETLSKIAPTVAYPDKAWGTPWRDAIELTGQALGKTDEADQLIGDLEQQISDAVAKRPEIQGKSAVMSWIDPSDLSKIGYYTAFDTRATFLNDLGLETPEFVEKASADTDQFFLEISAEKADELAGADIFVGYGDDAALKKVQADPLLGKVPAFERGSAALLEDNTPLAAAVSPSALSIPWMLDDYVTLLADAAAKVK</sequence>
<dbReference type="PANTHER" id="PTHR30532">
    <property type="entry name" value="IRON III DICITRATE-BINDING PERIPLASMIC PROTEIN"/>
    <property type="match status" value="1"/>
</dbReference>
<keyword evidence="4" id="KW-0732">Signal</keyword>
<evidence type="ECO:0000256" key="4">
    <source>
        <dbReference type="ARBA" id="ARBA00022729"/>
    </source>
</evidence>
<dbReference type="SUPFAM" id="SSF53807">
    <property type="entry name" value="Helical backbone' metal receptor"/>
    <property type="match status" value="1"/>
</dbReference>
<dbReference type="AlphaFoldDB" id="A0A8I0KI05"/>
<reference evidence="6" key="1">
    <citation type="submission" date="2020-09" db="EMBL/GenBank/DDBJ databases">
        <title>Novel species in genus Aeromicrobium.</title>
        <authorList>
            <person name="Zhang G."/>
        </authorList>
    </citation>
    <scope>NUCLEOTIDE SEQUENCE</scope>
    <source>
        <strain evidence="6">SSW1-57</strain>
    </source>
</reference>
<proteinExistence type="inferred from homology"/>
<dbReference type="CDD" id="cd01146">
    <property type="entry name" value="FhuD"/>
    <property type="match status" value="1"/>
</dbReference>
<dbReference type="EMBL" id="JACWMT010000001">
    <property type="protein sequence ID" value="MBD1270095.1"/>
    <property type="molecule type" value="Genomic_DNA"/>
</dbReference>
<dbReference type="Pfam" id="PF01497">
    <property type="entry name" value="Peripla_BP_2"/>
    <property type="match status" value="1"/>
</dbReference>
<comment type="caution">
    <text evidence="6">The sequence shown here is derived from an EMBL/GenBank/DDBJ whole genome shotgun (WGS) entry which is preliminary data.</text>
</comment>
<evidence type="ECO:0000256" key="2">
    <source>
        <dbReference type="ARBA" id="ARBA00008814"/>
    </source>
</evidence>
<evidence type="ECO:0000313" key="6">
    <source>
        <dbReference type="EMBL" id="MBD1270095.1"/>
    </source>
</evidence>
<organism evidence="6 7">
    <name type="scientific">Aeromicrobium tamlense</name>
    <dbReference type="NCBI Taxonomy" id="375541"/>
    <lineage>
        <taxon>Bacteria</taxon>
        <taxon>Bacillati</taxon>
        <taxon>Actinomycetota</taxon>
        <taxon>Actinomycetes</taxon>
        <taxon>Propionibacteriales</taxon>
        <taxon>Nocardioidaceae</taxon>
        <taxon>Aeromicrobium</taxon>
    </lineage>
</organism>
<comment type="subcellular location">
    <subcellularLocation>
        <location evidence="1">Cell envelope</location>
    </subcellularLocation>
</comment>
<gene>
    <name evidence="6" type="ORF">IDH50_07625</name>
</gene>
<evidence type="ECO:0000256" key="1">
    <source>
        <dbReference type="ARBA" id="ARBA00004196"/>
    </source>
</evidence>
<dbReference type="InterPro" id="IPR002491">
    <property type="entry name" value="ABC_transptr_periplasmic_BD"/>
</dbReference>
<dbReference type="GO" id="GO:1901678">
    <property type="term" value="P:iron coordination entity transport"/>
    <property type="evidence" value="ECO:0007669"/>
    <property type="project" value="UniProtKB-ARBA"/>
</dbReference>
<dbReference type="PROSITE" id="PS50983">
    <property type="entry name" value="FE_B12_PBP"/>
    <property type="match status" value="1"/>
</dbReference>
<evidence type="ECO:0000256" key="3">
    <source>
        <dbReference type="ARBA" id="ARBA00022448"/>
    </source>
</evidence>
<dbReference type="Gene3D" id="3.40.50.1980">
    <property type="entry name" value="Nitrogenase molybdenum iron protein domain"/>
    <property type="match status" value="2"/>
</dbReference>
<feature type="domain" description="Fe/B12 periplasmic-binding" evidence="5">
    <location>
        <begin position="79"/>
        <end position="357"/>
    </location>
</feature>
<accession>A0A8I0KI05</accession>
<name>A0A8I0KI05_9ACTN</name>
<evidence type="ECO:0000313" key="7">
    <source>
        <dbReference type="Proteomes" id="UP000659061"/>
    </source>
</evidence>
<dbReference type="Proteomes" id="UP000659061">
    <property type="component" value="Unassembled WGS sequence"/>
</dbReference>
<protein>
    <submittedName>
        <fullName evidence="6">Iron-siderophore ABC transporter substrate-binding protein</fullName>
    </submittedName>
</protein>
<dbReference type="GO" id="GO:0030288">
    <property type="term" value="C:outer membrane-bounded periplasmic space"/>
    <property type="evidence" value="ECO:0007669"/>
    <property type="project" value="TreeGrafter"/>
</dbReference>
<dbReference type="PANTHER" id="PTHR30532:SF24">
    <property type="entry name" value="FERRIC ENTEROBACTIN-BINDING PERIPLASMIC PROTEIN FEPB"/>
    <property type="match status" value="1"/>
</dbReference>
<keyword evidence="3" id="KW-0813">Transport</keyword>
<comment type="similarity">
    <text evidence="2">Belongs to the bacterial solute-binding protein 8 family.</text>
</comment>